<dbReference type="InterPro" id="IPR010730">
    <property type="entry name" value="HET"/>
</dbReference>
<protein>
    <submittedName>
        <fullName evidence="2">Heterokaryon incompatibility protein-domain-containing protein</fullName>
    </submittedName>
</protein>
<dbReference type="Pfam" id="PF06985">
    <property type="entry name" value="HET"/>
    <property type="match status" value="1"/>
</dbReference>
<dbReference type="AlphaFoldDB" id="A0AA39WSL6"/>
<evidence type="ECO:0000313" key="2">
    <source>
        <dbReference type="EMBL" id="KAK0620838.1"/>
    </source>
</evidence>
<dbReference type="EMBL" id="JAULSU010000004">
    <property type="protein sequence ID" value="KAK0620838.1"/>
    <property type="molecule type" value="Genomic_DNA"/>
</dbReference>
<dbReference type="PANTHER" id="PTHR33112:SF1">
    <property type="entry name" value="HETEROKARYON INCOMPATIBILITY DOMAIN-CONTAINING PROTEIN"/>
    <property type="match status" value="1"/>
</dbReference>
<dbReference type="PANTHER" id="PTHR33112">
    <property type="entry name" value="DOMAIN PROTEIN, PUTATIVE-RELATED"/>
    <property type="match status" value="1"/>
</dbReference>
<feature type="domain" description="Heterokaryon incompatibility" evidence="1">
    <location>
        <begin position="222"/>
        <end position="372"/>
    </location>
</feature>
<name>A0AA39WSL6_9PEZI</name>
<proteinExistence type="predicted"/>
<evidence type="ECO:0000313" key="3">
    <source>
        <dbReference type="Proteomes" id="UP001175000"/>
    </source>
</evidence>
<comment type="caution">
    <text evidence="2">The sequence shown here is derived from an EMBL/GenBank/DDBJ whole genome shotgun (WGS) entry which is preliminary data.</text>
</comment>
<sequence length="766" mass="85211">MAHAVNTNQPHLTASPTCDICTAASALIRTSINPWPSRFPQSMARYSVQLGTVQEFTESASTCPLCRTLLAHLQLLARDETPNQQDPFADDHFVELQYILFMGLWELVVVPDKTKTPFSTRGDLANMRFIRHADIPEPSACEREVVAFVPSPVGDDVDVELGFGPGADFSRIRKWVGYCDEHHGGTCFAIEDVWKRVDPPSGLYFIDVEEECISWQPGDTKYVALSYVWGSDVEPLVLTMANIELLCRPASLQISSALGKRLPRTLRDAMTVTRQLGTRYLWVDRLCIVQDDAVHKPSQLAAMAAVYRNASITLIAANGDDTCGLRLSPPTVSIVTLPSNLSLLHDSPTPLLTLPPKPTPNSYHRRGWTLQEELLSPRTLKITPTEVKFLCRQTRLRHFLHDSLQLHPNRTATGIEIQPFKNIPDIRTYAHLATEYTRRFLSYDSDASHAFSAIVAAYSRAIEGGILHGLSEILFEGALLWDSSSTGLKRRQGVAAPSWSFLGWQGEGLDMGAWHLLYGSTARSRPHSEAKHVSFPSRVQIIKCVQFWKVDRGTGQRERVASGYDGEEAARQRRKDYGGYECWVPILKAPRTGDEGLVRWAKELVVETWIAEVRVGGGFNMESASSDATPVGRSDDDGCKDIALLSGSGEVIGAIRPGGYVLSPGTKIPVILLSMGIASSPPIGWEMPELDLFHAECPQRKLCAMSWFSCGDKVKEHCVPYEFCNVMWVGWREEEDGKKVAYREGLGRVSRKAWDGMKKDEVEILL</sequence>
<organism evidence="2 3">
    <name type="scientific">Immersiella caudata</name>
    <dbReference type="NCBI Taxonomy" id="314043"/>
    <lineage>
        <taxon>Eukaryota</taxon>
        <taxon>Fungi</taxon>
        <taxon>Dikarya</taxon>
        <taxon>Ascomycota</taxon>
        <taxon>Pezizomycotina</taxon>
        <taxon>Sordariomycetes</taxon>
        <taxon>Sordariomycetidae</taxon>
        <taxon>Sordariales</taxon>
        <taxon>Lasiosphaeriaceae</taxon>
        <taxon>Immersiella</taxon>
    </lineage>
</organism>
<accession>A0AA39WSL6</accession>
<feature type="non-terminal residue" evidence="2">
    <location>
        <position position="766"/>
    </location>
</feature>
<gene>
    <name evidence="2" type="ORF">B0T14DRAFT_522233</name>
</gene>
<evidence type="ECO:0000259" key="1">
    <source>
        <dbReference type="Pfam" id="PF06985"/>
    </source>
</evidence>
<keyword evidence="3" id="KW-1185">Reference proteome</keyword>
<dbReference type="Proteomes" id="UP001175000">
    <property type="component" value="Unassembled WGS sequence"/>
</dbReference>
<reference evidence="2" key="1">
    <citation type="submission" date="2023-06" db="EMBL/GenBank/DDBJ databases">
        <title>Genome-scale phylogeny and comparative genomics of the fungal order Sordariales.</title>
        <authorList>
            <consortium name="Lawrence Berkeley National Laboratory"/>
            <person name="Hensen N."/>
            <person name="Bonometti L."/>
            <person name="Westerberg I."/>
            <person name="Brannstrom I.O."/>
            <person name="Guillou S."/>
            <person name="Cros-Aarteil S."/>
            <person name="Calhoun S."/>
            <person name="Haridas S."/>
            <person name="Kuo A."/>
            <person name="Mondo S."/>
            <person name="Pangilinan J."/>
            <person name="Riley R."/>
            <person name="Labutti K."/>
            <person name="Andreopoulos B."/>
            <person name="Lipzen A."/>
            <person name="Chen C."/>
            <person name="Yanf M."/>
            <person name="Daum C."/>
            <person name="Ng V."/>
            <person name="Clum A."/>
            <person name="Steindorff A."/>
            <person name="Ohm R."/>
            <person name="Martin F."/>
            <person name="Silar P."/>
            <person name="Natvig D."/>
            <person name="Lalanne C."/>
            <person name="Gautier V."/>
            <person name="Ament-Velasquez S.L."/>
            <person name="Kruys A."/>
            <person name="Hutchinson M.I."/>
            <person name="Powell A.J."/>
            <person name="Barry K."/>
            <person name="Miller A.N."/>
            <person name="Grigoriev I.V."/>
            <person name="Debuchy R."/>
            <person name="Gladieux P."/>
            <person name="Thoren M.H."/>
            <person name="Johannesson H."/>
        </authorList>
    </citation>
    <scope>NUCLEOTIDE SEQUENCE</scope>
    <source>
        <strain evidence="2">CBS 606.72</strain>
    </source>
</reference>